<dbReference type="AlphaFoldDB" id="A0A8S4MWK2"/>
<keyword evidence="6" id="KW-0677">Repeat</keyword>
<dbReference type="InterPro" id="IPR017241">
    <property type="entry name" value="Toll-like_receptor"/>
</dbReference>
<dbReference type="Pfam" id="PF13676">
    <property type="entry name" value="TIR_2"/>
    <property type="match status" value="1"/>
</dbReference>
<dbReference type="GO" id="GO:0004888">
    <property type="term" value="F:transmembrane signaling receptor activity"/>
    <property type="evidence" value="ECO:0007669"/>
    <property type="project" value="InterPro"/>
</dbReference>
<name>A0A8S4MWK2_OWEFU</name>
<keyword evidence="9" id="KW-0675">Receptor</keyword>
<dbReference type="InterPro" id="IPR035897">
    <property type="entry name" value="Toll_tir_struct_dom_sf"/>
</dbReference>
<evidence type="ECO:0000313" key="14">
    <source>
        <dbReference type="EMBL" id="CAH1772971.1"/>
    </source>
</evidence>
<keyword evidence="4 11" id="KW-0812">Transmembrane</keyword>
<proteinExistence type="inferred from homology"/>
<dbReference type="PROSITE" id="PS50104">
    <property type="entry name" value="TIR"/>
    <property type="match status" value="1"/>
</dbReference>
<sequence>MERTTLVLFFLAVCFMNVKGLLVNQSWAEELHEIKYNKTSENSVLQNHQCQECNCSLEIADCSARNIDSLPLDLPGNITMLNLSRNDIKNLTNFFIGRDYKDLQSLDITYNSPVLHLHENVFEGLDKLQKLYIGKFAIVHPLVFKPLKEIRIIEVKGDGSRLSIFSVARDAWLRALRGLQNSTIEKITYEHISSIPFILRKKHFKYFTNCQLKELYLPHNMISAIESGFLNYLPMLEILDLSRNMIATLIPVSVTFNMIQLFKMTHLRVLRLDDMNNRVVKDLNRPHIEKCVDTEWPLPMGLEELNFKWASFDDQPASFPCELKVQPENKLKVLNAAYTNAVIYFGGPLKGLVNLQHLIYNNNDCKIEPDFFTCASGYFESLQVLDLAYNKVLLTKSSLNFSLFENCSKLVHLDLSYNNLADIPSDMLKDASSIETVNLSGNKLVKFNLDLNAQISLELLNLSNNKLHGLIEAARNSIANSDERSNGSLTIDLNGNPLMCTCDAFPFINWIKDHMDVIFQGSDLECQYINGSQIKFTHLDVSHMKIACLKSAFIASGISVAFVLLIVGVVIYGYKRRYKIIYIALHLRAALRRNNLPGIDYDFDGFLSYSSLDKTWAINNIYGQLAGQYGYNICVDDRNFRPGTYLSDIIVESISKSNKIILVISQNFLRSGWCKFEMNLARGELATRGRDCLILILKEPKELLPQELITPTLRSLLDTRVYLVWSEEEDRKLLFWRKLQDALGEPRFKGEEDTPFLYQNNDGDEEMLQNLI</sequence>
<evidence type="ECO:0000256" key="8">
    <source>
        <dbReference type="ARBA" id="ARBA00023136"/>
    </source>
</evidence>
<evidence type="ECO:0000256" key="4">
    <source>
        <dbReference type="ARBA" id="ARBA00022692"/>
    </source>
</evidence>
<comment type="similarity">
    <text evidence="2">Belongs to the Toll-like receptor family.</text>
</comment>
<dbReference type="GO" id="GO:0002224">
    <property type="term" value="P:toll-like receptor signaling pathway"/>
    <property type="evidence" value="ECO:0007669"/>
    <property type="project" value="InterPro"/>
</dbReference>
<dbReference type="Gene3D" id="3.40.50.10140">
    <property type="entry name" value="Toll/interleukin-1 receptor homology (TIR) domain"/>
    <property type="match status" value="1"/>
</dbReference>
<dbReference type="SMART" id="SM00013">
    <property type="entry name" value="LRRNT"/>
    <property type="match status" value="1"/>
</dbReference>
<dbReference type="InterPro" id="IPR003591">
    <property type="entry name" value="Leu-rich_rpt_typical-subtyp"/>
</dbReference>
<evidence type="ECO:0000256" key="9">
    <source>
        <dbReference type="ARBA" id="ARBA00023170"/>
    </source>
</evidence>
<reference evidence="14" key="1">
    <citation type="submission" date="2022-03" db="EMBL/GenBank/DDBJ databases">
        <authorList>
            <person name="Martin C."/>
        </authorList>
    </citation>
    <scope>NUCLEOTIDE SEQUENCE</scope>
</reference>
<dbReference type="SUPFAM" id="SSF52058">
    <property type="entry name" value="L domain-like"/>
    <property type="match status" value="1"/>
</dbReference>
<dbReference type="SUPFAM" id="SSF52200">
    <property type="entry name" value="Toll/Interleukin receptor TIR domain"/>
    <property type="match status" value="1"/>
</dbReference>
<feature type="domain" description="TIR" evidence="13">
    <location>
        <begin position="601"/>
        <end position="743"/>
    </location>
</feature>
<dbReference type="PANTHER" id="PTHR24365">
    <property type="entry name" value="TOLL-LIKE RECEPTOR"/>
    <property type="match status" value="1"/>
</dbReference>
<keyword evidence="15" id="KW-1185">Reference proteome</keyword>
<dbReference type="OrthoDB" id="10068119at2759"/>
<keyword evidence="5 12" id="KW-0732">Signal</keyword>
<dbReference type="PROSITE" id="PS51450">
    <property type="entry name" value="LRR"/>
    <property type="match status" value="1"/>
</dbReference>
<protein>
    <recommendedName>
        <fullName evidence="13">TIR domain-containing protein</fullName>
    </recommendedName>
</protein>
<dbReference type="InterPro" id="IPR000372">
    <property type="entry name" value="LRRNT"/>
</dbReference>
<keyword evidence="3" id="KW-0433">Leucine-rich repeat</keyword>
<dbReference type="Pfam" id="PF13855">
    <property type="entry name" value="LRR_8"/>
    <property type="match status" value="1"/>
</dbReference>
<evidence type="ECO:0000256" key="3">
    <source>
        <dbReference type="ARBA" id="ARBA00022614"/>
    </source>
</evidence>
<evidence type="ECO:0000256" key="6">
    <source>
        <dbReference type="ARBA" id="ARBA00022737"/>
    </source>
</evidence>
<keyword evidence="7 11" id="KW-1133">Transmembrane helix</keyword>
<dbReference type="SMART" id="SM00255">
    <property type="entry name" value="TIR"/>
    <property type="match status" value="1"/>
</dbReference>
<keyword evidence="10" id="KW-0325">Glycoprotein</keyword>
<dbReference type="Proteomes" id="UP000749559">
    <property type="component" value="Unassembled WGS sequence"/>
</dbReference>
<keyword evidence="8 11" id="KW-0472">Membrane</keyword>
<dbReference type="GO" id="GO:0005886">
    <property type="term" value="C:plasma membrane"/>
    <property type="evidence" value="ECO:0007669"/>
    <property type="project" value="TreeGrafter"/>
</dbReference>
<evidence type="ECO:0000259" key="13">
    <source>
        <dbReference type="PROSITE" id="PS50104"/>
    </source>
</evidence>
<feature type="chain" id="PRO_5035900909" description="TIR domain-containing protein" evidence="12">
    <location>
        <begin position="21"/>
        <end position="772"/>
    </location>
</feature>
<feature type="transmembrane region" description="Helical" evidence="11">
    <location>
        <begin position="552"/>
        <end position="574"/>
    </location>
</feature>
<evidence type="ECO:0000256" key="7">
    <source>
        <dbReference type="ARBA" id="ARBA00022989"/>
    </source>
</evidence>
<dbReference type="PRINTS" id="PR01537">
    <property type="entry name" value="INTRLKN1R1F"/>
</dbReference>
<evidence type="ECO:0000313" key="15">
    <source>
        <dbReference type="Proteomes" id="UP000749559"/>
    </source>
</evidence>
<evidence type="ECO:0000256" key="1">
    <source>
        <dbReference type="ARBA" id="ARBA00004479"/>
    </source>
</evidence>
<evidence type="ECO:0000256" key="5">
    <source>
        <dbReference type="ARBA" id="ARBA00022729"/>
    </source>
</evidence>
<evidence type="ECO:0000256" key="12">
    <source>
        <dbReference type="SAM" id="SignalP"/>
    </source>
</evidence>
<dbReference type="PIRSF" id="PIRSF037595">
    <property type="entry name" value="Toll-like_receptor"/>
    <property type="match status" value="1"/>
</dbReference>
<evidence type="ECO:0000256" key="10">
    <source>
        <dbReference type="ARBA" id="ARBA00023180"/>
    </source>
</evidence>
<dbReference type="EMBL" id="CAIIXF020000001">
    <property type="protein sequence ID" value="CAH1772971.1"/>
    <property type="molecule type" value="Genomic_DNA"/>
</dbReference>
<accession>A0A8S4MWK2</accession>
<dbReference type="InterPro" id="IPR032675">
    <property type="entry name" value="LRR_dom_sf"/>
</dbReference>
<dbReference type="InterPro" id="IPR001611">
    <property type="entry name" value="Leu-rich_rpt"/>
</dbReference>
<evidence type="ECO:0000256" key="2">
    <source>
        <dbReference type="ARBA" id="ARBA00009634"/>
    </source>
</evidence>
<dbReference type="SMART" id="SM00369">
    <property type="entry name" value="LRR_TYP"/>
    <property type="match status" value="3"/>
</dbReference>
<organism evidence="14 15">
    <name type="scientific">Owenia fusiformis</name>
    <name type="common">Polychaete worm</name>
    <dbReference type="NCBI Taxonomy" id="6347"/>
    <lineage>
        <taxon>Eukaryota</taxon>
        <taxon>Metazoa</taxon>
        <taxon>Spiralia</taxon>
        <taxon>Lophotrochozoa</taxon>
        <taxon>Annelida</taxon>
        <taxon>Polychaeta</taxon>
        <taxon>Sedentaria</taxon>
        <taxon>Canalipalpata</taxon>
        <taxon>Sabellida</taxon>
        <taxon>Oweniida</taxon>
        <taxon>Oweniidae</taxon>
        <taxon>Owenia</taxon>
    </lineage>
</organism>
<dbReference type="GO" id="GO:0006955">
    <property type="term" value="P:immune response"/>
    <property type="evidence" value="ECO:0007669"/>
    <property type="project" value="InterPro"/>
</dbReference>
<feature type="signal peptide" evidence="12">
    <location>
        <begin position="1"/>
        <end position="20"/>
    </location>
</feature>
<dbReference type="InterPro" id="IPR000157">
    <property type="entry name" value="TIR_dom"/>
</dbReference>
<evidence type="ECO:0000256" key="11">
    <source>
        <dbReference type="SAM" id="Phobius"/>
    </source>
</evidence>
<gene>
    <name evidence="14" type="ORF">OFUS_LOCUS636</name>
</gene>
<comment type="subcellular location">
    <subcellularLocation>
        <location evidence="1">Membrane</location>
        <topology evidence="1">Single-pass type I membrane protein</topology>
    </subcellularLocation>
</comment>
<comment type="caution">
    <text evidence="14">The sequence shown here is derived from an EMBL/GenBank/DDBJ whole genome shotgun (WGS) entry which is preliminary data.</text>
</comment>
<dbReference type="PANTHER" id="PTHR24365:SF530">
    <property type="entry name" value="MSTPROX-RELATED"/>
    <property type="match status" value="1"/>
</dbReference>
<dbReference type="Gene3D" id="3.80.10.10">
    <property type="entry name" value="Ribonuclease Inhibitor"/>
    <property type="match status" value="3"/>
</dbReference>